<organism evidence="1 2">
    <name type="scientific">Acinetobacter pseudolwoffii</name>
    <dbReference type="NCBI Taxonomy" id="2053287"/>
    <lineage>
        <taxon>Bacteria</taxon>
        <taxon>Pseudomonadati</taxon>
        <taxon>Pseudomonadota</taxon>
        <taxon>Gammaproteobacteria</taxon>
        <taxon>Moraxellales</taxon>
        <taxon>Moraxellaceae</taxon>
        <taxon>Acinetobacter</taxon>
    </lineage>
</organism>
<sequence>MSFSSLNQNLVEAWHRYQHPLVRQLAFAVGSPNILSGIPEELELIHRFELHDSQTWQQYLSQYHPRLEFLDQHPEELIEFVQQLKSTRLGLRFEMLVWFWLLDDAYHPYQLLGHSIQQIEGAKTLGELDFLVLNTDTGLVEHWEIALKYYLAEADFSLPHWYGLNRTDTLIRKMNHFTQKQFQFDEALAHSIQKRFCVMKGQLYLPTHHADQPIPTWINTERRLGLWGQHIPAAQDAFYRLQRHEWIYPQAQPSSLTATWWTDGLYKKIDRNDFYMYRQPVLSQYPSHKPL</sequence>
<evidence type="ECO:0000313" key="2">
    <source>
        <dbReference type="Proteomes" id="UP000242351"/>
    </source>
</evidence>
<name>A0A2H9UK66_9GAMM</name>
<evidence type="ECO:0000313" key="1">
    <source>
        <dbReference type="EMBL" id="PJI32088.1"/>
    </source>
</evidence>
<reference evidence="1 2" key="1">
    <citation type="submission" date="2017-11" db="EMBL/GenBank/DDBJ databases">
        <authorList>
            <person name="Han C.G."/>
        </authorList>
    </citation>
    <scope>NUCLEOTIDE SEQUENCE [LARGE SCALE GENOMIC DNA]</scope>
    <source>
        <strain evidence="1 2">ANC 5347</strain>
    </source>
</reference>
<dbReference type="RefSeq" id="WP_005097841.1">
    <property type="nucleotide sequence ID" value="NZ_DAVZIZ010000022.1"/>
</dbReference>
<accession>A0A2H9UK66</accession>
<gene>
    <name evidence="1" type="ORF">CU320_10845</name>
</gene>
<dbReference type="Pfam" id="PF08907">
    <property type="entry name" value="DUF1853"/>
    <property type="match status" value="1"/>
</dbReference>
<proteinExistence type="predicted"/>
<reference evidence="1 2" key="2">
    <citation type="submission" date="2017-12" db="EMBL/GenBank/DDBJ databases">
        <title>Revising the taxonomy of the Acinetobacter lwoffii group: the description of Acinetobacter pseudolwoffii sp. nov. and emended description of Acinetobacter lwoffii.</title>
        <authorList>
            <person name="Nemec A."/>
        </authorList>
    </citation>
    <scope>NUCLEOTIDE SEQUENCE [LARGE SCALE GENOMIC DNA]</scope>
    <source>
        <strain evidence="1 2">ANC 5347</strain>
    </source>
</reference>
<dbReference type="InterPro" id="IPR015003">
    <property type="entry name" value="DUF1853"/>
</dbReference>
<dbReference type="Proteomes" id="UP000242351">
    <property type="component" value="Unassembled WGS sequence"/>
</dbReference>
<dbReference type="AlphaFoldDB" id="A0A2H9UK66"/>
<comment type="caution">
    <text evidence="1">The sequence shown here is derived from an EMBL/GenBank/DDBJ whole genome shotgun (WGS) entry which is preliminary data.</text>
</comment>
<dbReference type="EMBL" id="PGOZ01000013">
    <property type="protein sequence ID" value="PJI32088.1"/>
    <property type="molecule type" value="Genomic_DNA"/>
</dbReference>
<protein>
    <submittedName>
        <fullName evidence="1">DUF1853 domain-containing protein</fullName>
    </submittedName>
</protein>